<dbReference type="Proteomes" id="UP000309997">
    <property type="component" value="Unassembled WGS sequence"/>
</dbReference>
<name>A0ACC4AYV6_POPAL</name>
<reference evidence="1 2" key="1">
    <citation type="journal article" date="2024" name="Plant Biotechnol. J.">
        <title>Genome and CRISPR/Cas9 system of a widespread forest tree (Populus alba) in the world.</title>
        <authorList>
            <person name="Liu Y.J."/>
            <person name="Jiang P.F."/>
            <person name="Han X.M."/>
            <person name="Li X.Y."/>
            <person name="Wang H.M."/>
            <person name="Wang Y.J."/>
            <person name="Wang X.X."/>
            <person name="Zeng Q.Y."/>
        </authorList>
    </citation>
    <scope>NUCLEOTIDE SEQUENCE [LARGE SCALE GENOMIC DNA]</scope>
    <source>
        <strain evidence="2">cv. PAL-ZL1</strain>
    </source>
</reference>
<comment type="caution">
    <text evidence="1">The sequence shown here is derived from an EMBL/GenBank/DDBJ whole genome shotgun (WGS) entry which is preliminary data.</text>
</comment>
<organism evidence="1 2">
    <name type="scientific">Populus alba</name>
    <name type="common">White poplar</name>
    <dbReference type="NCBI Taxonomy" id="43335"/>
    <lineage>
        <taxon>Eukaryota</taxon>
        <taxon>Viridiplantae</taxon>
        <taxon>Streptophyta</taxon>
        <taxon>Embryophyta</taxon>
        <taxon>Tracheophyta</taxon>
        <taxon>Spermatophyta</taxon>
        <taxon>Magnoliopsida</taxon>
        <taxon>eudicotyledons</taxon>
        <taxon>Gunneridae</taxon>
        <taxon>Pentapetalae</taxon>
        <taxon>rosids</taxon>
        <taxon>fabids</taxon>
        <taxon>Malpighiales</taxon>
        <taxon>Salicaceae</taxon>
        <taxon>Saliceae</taxon>
        <taxon>Populus</taxon>
    </lineage>
</organism>
<accession>A0ACC4AYV6</accession>
<gene>
    <name evidence="1" type="ORF">D5086_025297</name>
</gene>
<sequence length="332" mass="37223">MEEGVDLKDNERPRHAPIDRRSGSSSKYLSSRRRGLGGMIWMSLLERVSRMLGGEYLNSKKSNRTMLLLYCSSLVSSSSILISLIAHSSHLKHIHQTHAFMLLRALDTDNLLLSRFIHACSSLGFYSYAYSLFTSITHAPDIYLYNNIIKVLSSSPTHPKASINLYNNIQLAGLRPDSYSFPFALKAVTRFSSIQTGRQLHSQSIRFGLHSNLHVLTAFVQMYSSFGSGCICDARKMFDGMSMSTGDVALWNAMLNGWNESRVVRKVMWDAGVKKIPGGSLIEVNNRVHEFIAGETSHSQFDRIQEVLSKINRQLGLSQHFEKESGALLELG</sequence>
<evidence type="ECO:0000313" key="1">
    <source>
        <dbReference type="EMBL" id="KAL3571393.1"/>
    </source>
</evidence>
<proteinExistence type="predicted"/>
<dbReference type="EMBL" id="RCHU02000014">
    <property type="protein sequence ID" value="KAL3571393.1"/>
    <property type="molecule type" value="Genomic_DNA"/>
</dbReference>
<evidence type="ECO:0000313" key="2">
    <source>
        <dbReference type="Proteomes" id="UP000309997"/>
    </source>
</evidence>
<keyword evidence="2" id="KW-1185">Reference proteome</keyword>
<protein>
    <submittedName>
        <fullName evidence="1">Uncharacterized protein</fullName>
    </submittedName>
</protein>